<organism evidence="1 2">
    <name type="scientific">Agrobacterium vitis</name>
    <name type="common">Rhizobium vitis</name>
    <dbReference type="NCBI Taxonomy" id="373"/>
    <lineage>
        <taxon>Bacteria</taxon>
        <taxon>Pseudomonadati</taxon>
        <taxon>Pseudomonadota</taxon>
        <taxon>Alphaproteobacteria</taxon>
        <taxon>Hyphomicrobiales</taxon>
        <taxon>Rhizobiaceae</taxon>
        <taxon>Rhizobium/Agrobacterium group</taxon>
        <taxon>Agrobacterium</taxon>
    </lineage>
</organism>
<comment type="caution">
    <text evidence="1">The sequence shown here is derived from an EMBL/GenBank/DDBJ whole genome shotgun (WGS) entry which is preliminary data.</text>
</comment>
<dbReference type="AlphaFoldDB" id="A0A7K1RDN6"/>
<protein>
    <submittedName>
        <fullName evidence="1">Uncharacterized protein</fullName>
    </submittedName>
</protein>
<gene>
    <name evidence="1" type="ORF">GOZ88_08260</name>
</gene>
<dbReference type="Proteomes" id="UP000440716">
    <property type="component" value="Unassembled WGS sequence"/>
</dbReference>
<sequence length="103" mass="12146">MSFKQRKLWDVIKRMPEEWELKGYGRCWVVALVGEVVIYYNHFEDGFNRSPWSQFGVIERYQSLQIGLEDTVQMQLNDIEAGYSLRPWTSSPIAGNHVVNYSR</sequence>
<reference evidence="1 2" key="1">
    <citation type="submission" date="2019-12" db="EMBL/GenBank/DDBJ databases">
        <title>Whole-genome sequencing of Allorhizobium vitis.</title>
        <authorList>
            <person name="Gan H.M."/>
            <person name="Szegedi E."/>
            <person name="Burr T."/>
            <person name="Savka M.A."/>
        </authorList>
    </citation>
    <scope>NUCLEOTIDE SEQUENCE [LARGE SCALE GENOMIC DNA]</scope>
    <source>
        <strain evidence="1 2">CG415</strain>
    </source>
</reference>
<dbReference type="EMBL" id="WPHU01000003">
    <property type="protein sequence ID" value="MVA56105.1"/>
    <property type="molecule type" value="Genomic_DNA"/>
</dbReference>
<evidence type="ECO:0000313" key="1">
    <source>
        <dbReference type="EMBL" id="MVA56105.1"/>
    </source>
</evidence>
<evidence type="ECO:0000313" key="2">
    <source>
        <dbReference type="Proteomes" id="UP000440716"/>
    </source>
</evidence>
<proteinExistence type="predicted"/>
<name>A0A7K1RDN6_AGRVI</name>
<accession>A0A7K1RDN6</accession>